<feature type="transmembrane region" description="Helical" evidence="6">
    <location>
        <begin position="151"/>
        <end position="173"/>
    </location>
</feature>
<feature type="transmembrane region" description="Helical" evidence="6">
    <location>
        <begin position="21"/>
        <end position="41"/>
    </location>
</feature>
<dbReference type="Proteomes" id="UP000628984">
    <property type="component" value="Unassembled WGS sequence"/>
</dbReference>
<feature type="transmembrane region" description="Helical" evidence="6">
    <location>
        <begin position="53"/>
        <end position="73"/>
    </location>
</feature>
<feature type="transmembrane region" description="Helical" evidence="6">
    <location>
        <begin position="298"/>
        <end position="325"/>
    </location>
</feature>
<evidence type="ECO:0000313" key="8">
    <source>
        <dbReference type="Proteomes" id="UP000628984"/>
    </source>
</evidence>
<dbReference type="Pfam" id="PF13440">
    <property type="entry name" value="Polysacc_synt_3"/>
    <property type="match status" value="1"/>
</dbReference>
<dbReference type="EMBL" id="BMYQ01000025">
    <property type="protein sequence ID" value="GGW46765.1"/>
    <property type="molecule type" value="Genomic_DNA"/>
</dbReference>
<keyword evidence="4 6" id="KW-1133">Transmembrane helix</keyword>
<feature type="transmembrane region" description="Helical" evidence="6">
    <location>
        <begin position="391"/>
        <end position="412"/>
    </location>
</feature>
<dbReference type="PRINTS" id="PR01414">
    <property type="entry name" value="CCMBBIOGNSIS"/>
</dbReference>
<evidence type="ECO:0000256" key="6">
    <source>
        <dbReference type="SAM" id="Phobius"/>
    </source>
</evidence>
<dbReference type="InterPro" id="IPR050833">
    <property type="entry name" value="Poly_Biosynth_Transport"/>
</dbReference>
<keyword evidence="8" id="KW-1185">Reference proteome</keyword>
<feature type="transmembrane region" description="Helical" evidence="6">
    <location>
        <begin position="363"/>
        <end position="385"/>
    </location>
</feature>
<keyword evidence="2" id="KW-1003">Cell membrane</keyword>
<feature type="transmembrane region" description="Helical" evidence="6">
    <location>
        <begin position="456"/>
        <end position="476"/>
    </location>
</feature>
<evidence type="ECO:0000256" key="1">
    <source>
        <dbReference type="ARBA" id="ARBA00004651"/>
    </source>
</evidence>
<evidence type="ECO:0000256" key="2">
    <source>
        <dbReference type="ARBA" id="ARBA00022475"/>
    </source>
</evidence>
<evidence type="ECO:0000313" key="7">
    <source>
        <dbReference type="EMBL" id="GGW46765.1"/>
    </source>
</evidence>
<protein>
    <submittedName>
        <fullName evidence="7">Uncharacterized protein</fullName>
    </submittedName>
</protein>
<proteinExistence type="predicted"/>
<accession>A0A918MQQ1</accession>
<dbReference type="PANTHER" id="PTHR30250:SF26">
    <property type="entry name" value="PSMA PROTEIN"/>
    <property type="match status" value="1"/>
</dbReference>
<feature type="transmembrane region" description="Helical" evidence="6">
    <location>
        <begin position="331"/>
        <end position="351"/>
    </location>
</feature>
<organism evidence="7 8">
    <name type="scientific">Gemmobacter lanyuensis</name>
    <dbReference type="NCBI Taxonomy" id="1054497"/>
    <lineage>
        <taxon>Bacteria</taxon>
        <taxon>Pseudomonadati</taxon>
        <taxon>Pseudomonadota</taxon>
        <taxon>Alphaproteobacteria</taxon>
        <taxon>Rhodobacterales</taxon>
        <taxon>Paracoccaceae</taxon>
        <taxon>Gemmobacter</taxon>
    </lineage>
</organism>
<sequence length="481" mass="50462">MNRAAQNDVGQIRKHLRFTRIIVLLAFAFNAGTNVLLIGYFARTGGIDLVGHWAFLSAVALTVLILDMGTVNALTYRIAQDGVESLAAAIRRLLGLALAGAGALAVLIAVAISLSQTLMIGTLLAALSALLQLSSNWLVAIRMGQQQQYWFNVKAILRVSVQAICALIFMQILAADGMIVLGMALLMGGIVEFIMTSVLIRKEFTVRGPRAGFQELRRLSAGFGVTDISQRAYQPLSQLLVAQMLGAAAIGIFTVGLRIPAVVGQSLNEALRGLLPALSGMFASGNREAAMDLLRDSVALQLTVVVPAGMFLIFHADSLIGLWIGVSDTNIVTAVRIFATALILFSVATPFHWAAQAGGQAQAIGMVGLLVVCVVLGSGAVAMALGGNVLVFAAIYAAGQVAGAIAAIFICGQRLGLVGGLIKSLHLIRATLYLLVAAGLNFATLWLSDTLDPKPALLIALIVNAVTLGPLAFAAMRKGWI</sequence>
<feature type="transmembrane region" description="Helical" evidence="6">
    <location>
        <begin position="179"/>
        <end position="200"/>
    </location>
</feature>
<feature type="transmembrane region" description="Helical" evidence="6">
    <location>
        <begin position="93"/>
        <end position="112"/>
    </location>
</feature>
<comment type="caution">
    <text evidence="7">The sequence shown here is derived from an EMBL/GenBank/DDBJ whole genome shotgun (WGS) entry which is preliminary data.</text>
</comment>
<keyword evidence="5 6" id="KW-0472">Membrane</keyword>
<dbReference type="GO" id="GO:0005886">
    <property type="term" value="C:plasma membrane"/>
    <property type="evidence" value="ECO:0007669"/>
    <property type="project" value="UniProtKB-SubCell"/>
</dbReference>
<evidence type="ECO:0000256" key="3">
    <source>
        <dbReference type="ARBA" id="ARBA00022692"/>
    </source>
</evidence>
<name>A0A918MQQ1_9RHOB</name>
<dbReference type="AlphaFoldDB" id="A0A918MQQ1"/>
<dbReference type="PANTHER" id="PTHR30250">
    <property type="entry name" value="PST FAMILY PREDICTED COLANIC ACID TRANSPORTER"/>
    <property type="match status" value="1"/>
</dbReference>
<gene>
    <name evidence="7" type="ORF">GCM10011452_38090</name>
</gene>
<comment type="subcellular location">
    <subcellularLocation>
        <location evidence="1">Cell membrane</location>
        <topology evidence="1">Multi-pass membrane protein</topology>
    </subcellularLocation>
</comment>
<reference evidence="7" key="2">
    <citation type="submission" date="2020-09" db="EMBL/GenBank/DDBJ databases">
        <authorList>
            <person name="Sun Q."/>
            <person name="Kim S."/>
        </authorList>
    </citation>
    <scope>NUCLEOTIDE SEQUENCE</scope>
    <source>
        <strain evidence="7">KCTC 23714</strain>
    </source>
</reference>
<evidence type="ECO:0000256" key="5">
    <source>
        <dbReference type="ARBA" id="ARBA00023136"/>
    </source>
</evidence>
<reference evidence="7" key="1">
    <citation type="journal article" date="2014" name="Int. J. Syst. Evol. Microbiol.">
        <title>Complete genome sequence of Corynebacterium casei LMG S-19264T (=DSM 44701T), isolated from a smear-ripened cheese.</title>
        <authorList>
            <consortium name="US DOE Joint Genome Institute (JGI-PGF)"/>
            <person name="Walter F."/>
            <person name="Albersmeier A."/>
            <person name="Kalinowski J."/>
            <person name="Ruckert C."/>
        </authorList>
    </citation>
    <scope>NUCLEOTIDE SEQUENCE</scope>
    <source>
        <strain evidence="7">KCTC 23714</strain>
    </source>
</reference>
<keyword evidence="3 6" id="KW-0812">Transmembrane</keyword>
<evidence type="ECO:0000256" key="4">
    <source>
        <dbReference type="ARBA" id="ARBA00022989"/>
    </source>
</evidence>
<dbReference type="RefSeq" id="WP_189635468.1">
    <property type="nucleotide sequence ID" value="NZ_BMYQ01000025.1"/>
</dbReference>
<feature type="transmembrane region" description="Helical" evidence="6">
    <location>
        <begin position="424"/>
        <end position="444"/>
    </location>
</feature>
<feature type="transmembrane region" description="Helical" evidence="6">
    <location>
        <begin position="118"/>
        <end position="139"/>
    </location>
</feature>